<dbReference type="Gene3D" id="3.40.50.1110">
    <property type="entry name" value="SGNH hydrolase"/>
    <property type="match status" value="1"/>
</dbReference>
<evidence type="ECO:0000256" key="4">
    <source>
        <dbReference type="ARBA" id="ARBA00022679"/>
    </source>
</evidence>
<comment type="similarity">
    <text evidence="2">Belongs to the GHMP kinase family. Mevalonate kinase subfamily.</text>
</comment>
<dbReference type="InterPro" id="IPR020568">
    <property type="entry name" value="Ribosomal_Su5_D2-typ_SF"/>
</dbReference>
<comment type="caution">
    <text evidence="12">The sequence shown here is derived from an EMBL/GenBank/DDBJ whole genome shotgun (WGS) entry which is preliminary data.</text>
</comment>
<evidence type="ECO:0000256" key="5">
    <source>
        <dbReference type="ARBA" id="ARBA00022741"/>
    </source>
</evidence>
<evidence type="ECO:0000256" key="8">
    <source>
        <dbReference type="ARBA" id="ARBA00029310"/>
    </source>
</evidence>
<dbReference type="Proteomes" id="UP001521184">
    <property type="component" value="Unassembled WGS sequence"/>
</dbReference>
<dbReference type="PROSITE" id="PS00627">
    <property type="entry name" value="GHMP_KINASES_ATP"/>
    <property type="match status" value="1"/>
</dbReference>
<sequence length="591" mass="65249">MSLTNTPARGCSFTLRSQIPIGAGLGSSGSICVCLAAAFLTTRAKRITRGRHGAQLFPDDLDAINRWALAGEVCTHGTPSGVDNAISTWGGVLVYRQPYNAAIFKITTSQNYTVHFVNASDVSMLSELNFTMKLTNKAWNSQYDTPYVSAVGDLYLVADMIGLSLRFLPEDSGSQKVCLHVNPVNQWTEVELGKFTSARPGTDMFIGYPSAETGFKDCNGSDFLWPTMPVNLAGGLSITEYMRYENNSWVTPSTPSTSVDRMPSFRVLYGLAAPRSTSSRVQISLYFMITVICCNVLKLAAISWTLRRPLSSQIMTVGDCIGSFLESPDPVTAGLCTLDRKAAINKGDVAEIHQPREMRLIDMLWGKHFSSRFIVLFINSLTVLLSCLMLPNRSDMATTSNDLIQGYTGPNSTLPVPSIDQQVSAFLQDPPSEISTENLLFVLYGGANDILFNPNITASQSFREIMASQSALSSRFPNATYLILDYPDLSRIPYAFYIAWLAKQELHAFSQGLSSLYRQLVMQNTLEASSQIVFVDLPELFDRWDYYAEPGSYGFDPLGAYGSCLVGIYQETSNVTVCPEPDVRVFWDEYQ</sequence>
<evidence type="ECO:0000256" key="9">
    <source>
        <dbReference type="ARBA" id="ARBA00029438"/>
    </source>
</evidence>
<dbReference type="SUPFAM" id="SSF54211">
    <property type="entry name" value="Ribosomal protein S5 domain 2-like"/>
    <property type="match status" value="1"/>
</dbReference>
<evidence type="ECO:0000256" key="7">
    <source>
        <dbReference type="ARBA" id="ARBA00022840"/>
    </source>
</evidence>
<accession>A0ABR3TC70</accession>
<keyword evidence="5" id="KW-0547">Nucleotide-binding</keyword>
<evidence type="ECO:0000256" key="3">
    <source>
        <dbReference type="ARBA" id="ARBA00012103"/>
    </source>
</evidence>
<dbReference type="InterPro" id="IPR014721">
    <property type="entry name" value="Ribsml_uS5_D2-typ_fold_subgr"/>
</dbReference>
<keyword evidence="10" id="KW-1133">Transmembrane helix</keyword>
<feature type="domain" description="GHMP kinase N-terminal" evidence="11">
    <location>
        <begin position="9"/>
        <end position="91"/>
    </location>
</feature>
<comment type="subcellular location">
    <subcellularLocation>
        <location evidence="1">Cytoplasm</location>
    </subcellularLocation>
</comment>
<organism evidence="12 13">
    <name type="scientific">Diplodia intermedia</name>
    <dbReference type="NCBI Taxonomy" id="856260"/>
    <lineage>
        <taxon>Eukaryota</taxon>
        <taxon>Fungi</taxon>
        <taxon>Dikarya</taxon>
        <taxon>Ascomycota</taxon>
        <taxon>Pezizomycotina</taxon>
        <taxon>Dothideomycetes</taxon>
        <taxon>Dothideomycetes incertae sedis</taxon>
        <taxon>Botryosphaeriales</taxon>
        <taxon>Botryosphaeriaceae</taxon>
        <taxon>Diplodia</taxon>
    </lineage>
</organism>
<comment type="pathway">
    <text evidence="9">Isoprenoid biosynthesis; isopentenyl diphosphate biosynthesis via mevalonate pathway; isopentenyl diphosphate from (R)-mevalonate: step 1/3.</text>
</comment>
<proteinExistence type="inferred from homology"/>
<keyword evidence="7" id="KW-0067">ATP-binding</keyword>
<dbReference type="PANTHER" id="PTHR43290:SF2">
    <property type="entry name" value="MEVALONATE KINASE"/>
    <property type="match status" value="1"/>
</dbReference>
<evidence type="ECO:0000256" key="1">
    <source>
        <dbReference type="ARBA" id="ARBA00004496"/>
    </source>
</evidence>
<reference evidence="12 13" key="1">
    <citation type="journal article" date="2023" name="Plant Dis.">
        <title>First Report of Diplodia intermedia Causing Canker and Dieback Diseases on Apple Trees in Canada.</title>
        <authorList>
            <person name="Ellouze W."/>
            <person name="Ilyukhin E."/>
            <person name="Sulman M."/>
            <person name="Ali S."/>
        </authorList>
    </citation>
    <scope>NUCLEOTIDE SEQUENCE [LARGE SCALE GENOMIC DNA]</scope>
    <source>
        <strain evidence="12 13">M45-28</strain>
    </source>
</reference>
<dbReference type="PRINTS" id="PR00959">
    <property type="entry name" value="MEVGALKINASE"/>
</dbReference>
<dbReference type="Gene3D" id="3.30.230.10">
    <property type="match status" value="1"/>
</dbReference>
<keyword evidence="10" id="KW-0472">Membrane</keyword>
<dbReference type="InterPro" id="IPR006203">
    <property type="entry name" value="GHMP_knse_ATP-bd_CS"/>
</dbReference>
<evidence type="ECO:0000256" key="10">
    <source>
        <dbReference type="SAM" id="Phobius"/>
    </source>
</evidence>
<keyword evidence="4" id="KW-0808">Transferase</keyword>
<dbReference type="InterPro" id="IPR036514">
    <property type="entry name" value="SGNH_hydro_sf"/>
</dbReference>
<feature type="transmembrane region" description="Helical" evidence="10">
    <location>
        <begin position="285"/>
        <end position="306"/>
    </location>
</feature>
<dbReference type="InterPro" id="IPR006205">
    <property type="entry name" value="Mev_gal_kin"/>
</dbReference>
<dbReference type="InterPro" id="IPR006204">
    <property type="entry name" value="GHMP_kinase_N_dom"/>
</dbReference>
<evidence type="ECO:0000313" key="13">
    <source>
        <dbReference type="Proteomes" id="UP001521184"/>
    </source>
</evidence>
<feature type="transmembrane region" description="Helical" evidence="10">
    <location>
        <begin position="20"/>
        <end position="41"/>
    </location>
</feature>
<name>A0ABR3TC70_9PEZI</name>
<dbReference type="EMBL" id="JAKEKT020000093">
    <property type="protein sequence ID" value="KAL1637029.1"/>
    <property type="molecule type" value="Genomic_DNA"/>
</dbReference>
<dbReference type="PANTHER" id="PTHR43290">
    <property type="entry name" value="MEVALONATE KINASE"/>
    <property type="match status" value="1"/>
</dbReference>
<keyword evidence="13" id="KW-1185">Reference proteome</keyword>
<protein>
    <recommendedName>
        <fullName evidence="3">mevalonate kinase</fullName>
        <ecNumber evidence="3">2.7.1.36</ecNumber>
    </recommendedName>
</protein>
<keyword evidence="6" id="KW-0418">Kinase</keyword>
<gene>
    <name evidence="12" type="ORF">SLS58_009468</name>
</gene>
<evidence type="ECO:0000256" key="2">
    <source>
        <dbReference type="ARBA" id="ARBA00006495"/>
    </source>
</evidence>
<dbReference type="Pfam" id="PF00288">
    <property type="entry name" value="GHMP_kinases_N"/>
    <property type="match status" value="1"/>
</dbReference>
<comment type="catalytic activity">
    <reaction evidence="8">
        <text>(R)-mevalonate + ATP = (R)-5-phosphomevalonate + ADP + H(+)</text>
        <dbReference type="Rhea" id="RHEA:17065"/>
        <dbReference type="ChEBI" id="CHEBI:15378"/>
        <dbReference type="ChEBI" id="CHEBI:30616"/>
        <dbReference type="ChEBI" id="CHEBI:36464"/>
        <dbReference type="ChEBI" id="CHEBI:58146"/>
        <dbReference type="ChEBI" id="CHEBI:456216"/>
        <dbReference type="EC" id="2.7.1.36"/>
    </reaction>
    <physiologicalReaction direction="left-to-right" evidence="8">
        <dbReference type="Rhea" id="RHEA:17066"/>
    </physiologicalReaction>
</comment>
<evidence type="ECO:0000256" key="6">
    <source>
        <dbReference type="ARBA" id="ARBA00022777"/>
    </source>
</evidence>
<dbReference type="EC" id="2.7.1.36" evidence="3"/>
<evidence type="ECO:0000259" key="11">
    <source>
        <dbReference type="Pfam" id="PF00288"/>
    </source>
</evidence>
<feature type="transmembrane region" description="Helical" evidence="10">
    <location>
        <begin position="369"/>
        <end position="390"/>
    </location>
</feature>
<keyword evidence="10" id="KW-0812">Transmembrane</keyword>
<evidence type="ECO:0000313" key="12">
    <source>
        <dbReference type="EMBL" id="KAL1637029.1"/>
    </source>
</evidence>